<dbReference type="OrthoDB" id="9815737at2"/>
<dbReference type="EMBL" id="SJPW01000002">
    <property type="protein sequence ID" value="TWU58894.1"/>
    <property type="molecule type" value="Genomic_DNA"/>
</dbReference>
<dbReference type="InterPro" id="IPR018391">
    <property type="entry name" value="PQQ_b-propeller_rpt"/>
</dbReference>
<sequence length="469" mass="51123">MLHHRQRYRRHACGAVFLIMLLVHVGCSRPPQPDPLELPLSEPTSADVADQRTIRQYQTAIQVESSLRSQSSNVATNDWPQLYGPNRNSVAATQAVNLAWGPDGPKQRWSLSIGTGYGSPVVAGNRLVFNHRIDDEEIVQCVDTESGETIWRYRYPTTFVCDVEYSDGPYSTPVIDGDRVFAVGGQGQFFCLSLDSGEIIWSRDLHEEYEVKDGIFPVGASPMVIGDRVIFDVGAEDHGVGILAMDRNDGADIWQSGDAPAGYCAPVAATIHDQSFVFVMTHLGLTSLDPETGLADWSVSHHSRAPMSFNAVTPLVSDNKVLIVTGPGPGAVCLQINPDRTQQELWRDRRVIDCQYNTLMPVGSDVIAFTSAGQGGAELRSVDLATGKLNWKYHSLLRRGQGLVVNGSLVLVGERGHLASVIPTATEANVLAFTAAPIMTEPCFAPPSLAGKHLFVRDGERLACFDLRN</sequence>
<dbReference type="InterPro" id="IPR011047">
    <property type="entry name" value="Quinoprotein_ADH-like_sf"/>
</dbReference>
<organism evidence="2 3">
    <name type="scientific">Rubripirellula tenax</name>
    <dbReference type="NCBI Taxonomy" id="2528015"/>
    <lineage>
        <taxon>Bacteria</taxon>
        <taxon>Pseudomonadati</taxon>
        <taxon>Planctomycetota</taxon>
        <taxon>Planctomycetia</taxon>
        <taxon>Pirellulales</taxon>
        <taxon>Pirellulaceae</taxon>
        <taxon>Rubripirellula</taxon>
    </lineage>
</organism>
<reference evidence="2 3" key="1">
    <citation type="submission" date="2019-02" db="EMBL/GenBank/DDBJ databases">
        <title>Deep-cultivation of Planctomycetes and their phenomic and genomic characterization uncovers novel biology.</title>
        <authorList>
            <person name="Wiegand S."/>
            <person name="Jogler M."/>
            <person name="Boedeker C."/>
            <person name="Pinto D."/>
            <person name="Vollmers J."/>
            <person name="Rivas-Marin E."/>
            <person name="Kohn T."/>
            <person name="Peeters S.H."/>
            <person name="Heuer A."/>
            <person name="Rast P."/>
            <person name="Oberbeckmann S."/>
            <person name="Bunk B."/>
            <person name="Jeske O."/>
            <person name="Meyerdierks A."/>
            <person name="Storesund J.E."/>
            <person name="Kallscheuer N."/>
            <person name="Luecker S."/>
            <person name="Lage O.M."/>
            <person name="Pohl T."/>
            <person name="Merkel B.J."/>
            <person name="Hornburger P."/>
            <person name="Mueller R.-W."/>
            <person name="Bruemmer F."/>
            <person name="Labrenz M."/>
            <person name="Spormann A.M."/>
            <person name="Op Den Camp H."/>
            <person name="Overmann J."/>
            <person name="Amann R."/>
            <person name="Jetten M.S.M."/>
            <person name="Mascher T."/>
            <person name="Medema M.H."/>
            <person name="Devos D.P."/>
            <person name="Kaster A.-K."/>
            <person name="Ovreas L."/>
            <person name="Rohde M."/>
            <person name="Galperin M.Y."/>
            <person name="Jogler C."/>
        </authorList>
    </citation>
    <scope>NUCLEOTIDE SEQUENCE [LARGE SCALE GENOMIC DNA]</scope>
    <source>
        <strain evidence="2 3">Poly51</strain>
    </source>
</reference>
<evidence type="ECO:0000313" key="3">
    <source>
        <dbReference type="Proteomes" id="UP000318288"/>
    </source>
</evidence>
<dbReference type="Proteomes" id="UP000318288">
    <property type="component" value="Unassembled WGS sequence"/>
</dbReference>
<feature type="domain" description="Pyrrolo-quinoline quinone repeat" evidence="1">
    <location>
        <begin position="136"/>
        <end position="393"/>
    </location>
</feature>
<comment type="caution">
    <text evidence="2">The sequence shown here is derived from an EMBL/GenBank/DDBJ whole genome shotgun (WGS) entry which is preliminary data.</text>
</comment>
<dbReference type="AlphaFoldDB" id="A0A5C6FFB2"/>
<accession>A0A5C6FFB2</accession>
<keyword evidence="3" id="KW-1185">Reference proteome</keyword>
<dbReference type="RefSeq" id="WP_146456101.1">
    <property type="nucleotide sequence ID" value="NZ_SJPW01000002.1"/>
</dbReference>
<dbReference type="PANTHER" id="PTHR34512">
    <property type="entry name" value="CELL SURFACE PROTEIN"/>
    <property type="match status" value="1"/>
</dbReference>
<gene>
    <name evidence="2" type="ORF">Poly51_16740</name>
</gene>
<dbReference type="Pfam" id="PF13360">
    <property type="entry name" value="PQQ_2"/>
    <property type="match status" value="1"/>
</dbReference>
<dbReference type="InterPro" id="IPR015943">
    <property type="entry name" value="WD40/YVTN_repeat-like_dom_sf"/>
</dbReference>
<dbReference type="Gene3D" id="2.130.10.10">
    <property type="entry name" value="YVTN repeat-like/Quinoprotein amine dehydrogenase"/>
    <property type="match status" value="1"/>
</dbReference>
<evidence type="ECO:0000259" key="1">
    <source>
        <dbReference type="Pfam" id="PF13360"/>
    </source>
</evidence>
<dbReference type="SUPFAM" id="SSF50998">
    <property type="entry name" value="Quinoprotein alcohol dehydrogenase-like"/>
    <property type="match status" value="1"/>
</dbReference>
<dbReference type="InterPro" id="IPR002372">
    <property type="entry name" value="PQQ_rpt_dom"/>
</dbReference>
<dbReference type="PANTHER" id="PTHR34512:SF30">
    <property type="entry name" value="OUTER MEMBRANE PROTEIN ASSEMBLY FACTOR BAMB"/>
    <property type="match status" value="1"/>
</dbReference>
<evidence type="ECO:0000313" key="2">
    <source>
        <dbReference type="EMBL" id="TWU58894.1"/>
    </source>
</evidence>
<name>A0A5C6FFB2_9BACT</name>
<protein>
    <submittedName>
        <fullName evidence="2">Outer membrane biogenesis protein BamB</fullName>
    </submittedName>
</protein>
<dbReference type="SMART" id="SM00564">
    <property type="entry name" value="PQQ"/>
    <property type="match status" value="4"/>
</dbReference>
<proteinExistence type="predicted"/>